<sequence length="401" mass="45376">MATLYGAPRLTLGQPLPVSHVTTRSPTYTSAMDSDGSSESDNELLMSLIVGPDLDCPLDEFSDRGDRPFPYTRSKTRWRKRPNDELKYLRRQASELERLLASLSRSDSRLRDDDNNSFNQTEALLKLSDESHTRKMKASLMENRKLRARVESQFQVAKALQAAIDENMRLRAREICWPSSAAASDELVFALLDEGKEQQYAATDKVLAESGVARMYHPFFSQLVLHRDATGISFQHTDVRLLPVGVADVARALRYSLSHGSRVGPSEHCRKVKMQDGFSHAVTVDNVEVVGALPAEVKARHLLWSVAETDRTVINWTSFVEYNGSRRIRLQKRIWFYVEPMHLQNGAQGCILRTVVRFTPVDTDLDLAHIEEMAETVKCAYQRDSVRVILSVRDQLAAAKR</sequence>
<dbReference type="GeneID" id="94219878"/>
<reference evidence="3" key="1">
    <citation type="journal article" date="2006" name="Science">
        <title>Phytophthora genome sequences uncover evolutionary origins and mechanisms of pathogenesis.</title>
        <authorList>
            <person name="Tyler B.M."/>
            <person name="Tripathy S."/>
            <person name="Zhang X."/>
            <person name="Dehal P."/>
            <person name="Jiang R.H."/>
            <person name="Aerts A."/>
            <person name="Arredondo F.D."/>
            <person name="Baxter L."/>
            <person name="Bensasson D."/>
            <person name="Beynon J.L."/>
            <person name="Chapman J."/>
            <person name="Damasceno C.M."/>
            <person name="Dorrance A.E."/>
            <person name="Dou D."/>
            <person name="Dickerman A.W."/>
            <person name="Dubchak I.L."/>
            <person name="Garbelotto M."/>
            <person name="Gijzen M."/>
            <person name="Gordon S.G."/>
            <person name="Govers F."/>
            <person name="Grunwald N.J."/>
            <person name="Huang W."/>
            <person name="Ivors K.L."/>
            <person name="Jones R.W."/>
            <person name="Kamoun S."/>
            <person name="Krampis K."/>
            <person name="Lamour K.H."/>
            <person name="Lee M.K."/>
            <person name="McDonald W.H."/>
            <person name="Medina M."/>
            <person name="Meijer H.J."/>
            <person name="Nordberg E.K."/>
            <person name="Maclean D.J."/>
            <person name="Ospina-Giraldo M.D."/>
            <person name="Morris P.F."/>
            <person name="Phuntumart V."/>
            <person name="Putnam N.H."/>
            <person name="Rash S."/>
            <person name="Rose J.K."/>
            <person name="Sakihama Y."/>
            <person name="Salamov A.A."/>
            <person name="Savidor A."/>
            <person name="Scheuring C.F."/>
            <person name="Smith B.M."/>
            <person name="Sobral B.W."/>
            <person name="Terry A."/>
            <person name="Torto-Alalibo T.A."/>
            <person name="Win J."/>
            <person name="Xu Z."/>
            <person name="Zhang H."/>
            <person name="Grigoriev I.V."/>
            <person name="Rokhsar D.S."/>
            <person name="Boore J.L."/>
        </authorList>
    </citation>
    <scope>NUCLEOTIDE SEQUENCE [LARGE SCALE GENOMIC DNA]</scope>
    <source>
        <strain evidence="3">Pr102</strain>
    </source>
</reference>
<dbReference type="RefSeq" id="XP_067738698.1">
    <property type="nucleotide sequence ID" value="XM_067884080.1"/>
</dbReference>
<dbReference type="OMA" id="ARIYHPY"/>
<name>H3GG82_PHYRM</name>
<dbReference type="eggNOG" id="ENOG502RCGK">
    <property type="taxonomic scope" value="Eukaryota"/>
</dbReference>
<reference evidence="2" key="2">
    <citation type="submission" date="2015-06" db="UniProtKB">
        <authorList>
            <consortium name="EnsemblProtists"/>
        </authorList>
    </citation>
    <scope>IDENTIFICATION</scope>
    <source>
        <strain evidence="2">Pr102</strain>
    </source>
</reference>
<proteinExistence type="predicted"/>
<evidence type="ECO:0008006" key="4">
    <source>
        <dbReference type="Google" id="ProtNLM"/>
    </source>
</evidence>
<accession>H3GG82</accession>
<dbReference type="OrthoDB" id="97302at2759"/>
<protein>
    <recommendedName>
        <fullName evidence="4">START domain-containing protein</fullName>
    </recommendedName>
</protein>
<feature type="compositionally biased region" description="Polar residues" evidence="1">
    <location>
        <begin position="20"/>
        <end position="35"/>
    </location>
</feature>
<evidence type="ECO:0000313" key="2">
    <source>
        <dbReference type="EnsemblProtists" id="Phyra74810"/>
    </source>
</evidence>
<dbReference type="EnsemblProtists" id="Phyra74810">
    <property type="protein sequence ID" value="Phyra74810"/>
    <property type="gene ID" value="Phyra74810"/>
</dbReference>
<dbReference type="InParanoid" id="H3GG82"/>
<keyword evidence="3" id="KW-1185">Reference proteome</keyword>
<dbReference type="EMBL" id="DS566007">
    <property type="status" value="NOT_ANNOTATED_CDS"/>
    <property type="molecule type" value="Genomic_DNA"/>
</dbReference>
<feature type="region of interest" description="Disordered" evidence="1">
    <location>
        <begin position="14"/>
        <end position="40"/>
    </location>
</feature>
<organism evidence="2 3">
    <name type="scientific">Phytophthora ramorum</name>
    <name type="common">Sudden oak death agent</name>
    <dbReference type="NCBI Taxonomy" id="164328"/>
    <lineage>
        <taxon>Eukaryota</taxon>
        <taxon>Sar</taxon>
        <taxon>Stramenopiles</taxon>
        <taxon>Oomycota</taxon>
        <taxon>Peronosporomycetes</taxon>
        <taxon>Peronosporales</taxon>
        <taxon>Peronosporaceae</taxon>
        <taxon>Phytophthora</taxon>
    </lineage>
</organism>
<dbReference type="Proteomes" id="UP000005238">
    <property type="component" value="Unassembled WGS sequence"/>
</dbReference>
<dbReference type="VEuPathDB" id="FungiDB:KRP23_13378"/>
<dbReference type="VEuPathDB" id="FungiDB:KRP22_1051"/>
<evidence type="ECO:0000313" key="3">
    <source>
        <dbReference type="Proteomes" id="UP000005238"/>
    </source>
</evidence>
<evidence type="ECO:0000256" key="1">
    <source>
        <dbReference type="SAM" id="MobiDB-lite"/>
    </source>
</evidence>
<dbReference type="AlphaFoldDB" id="H3GG82"/>
<dbReference type="HOGENOM" id="CLU_034338_2_0_1"/>